<dbReference type="GO" id="GO:0005452">
    <property type="term" value="F:solute:inorganic anion antiporter activity"/>
    <property type="evidence" value="ECO:0007669"/>
    <property type="project" value="InterPro"/>
</dbReference>
<dbReference type="GO" id="GO:0016887">
    <property type="term" value="F:ATP hydrolysis activity"/>
    <property type="evidence" value="ECO:0007669"/>
    <property type="project" value="InterPro"/>
</dbReference>
<dbReference type="InterPro" id="IPR003020">
    <property type="entry name" value="HCO3_transpt_euk"/>
</dbReference>
<dbReference type="Gene3D" id="3.40.50.300">
    <property type="entry name" value="P-loop containing nucleotide triphosphate hydrolases"/>
    <property type="match status" value="1"/>
</dbReference>
<feature type="transmembrane region" description="Helical" evidence="10">
    <location>
        <begin position="1580"/>
        <end position="1604"/>
    </location>
</feature>
<evidence type="ECO:0000256" key="1">
    <source>
        <dbReference type="ARBA" id="ARBA00004128"/>
    </source>
</evidence>
<name>A0A9Q8SL03_9PEZI</name>
<dbReference type="GO" id="GO:0140359">
    <property type="term" value="F:ABC-type transporter activity"/>
    <property type="evidence" value="ECO:0007669"/>
    <property type="project" value="InterPro"/>
</dbReference>
<feature type="transmembrane region" description="Helical" evidence="10">
    <location>
        <begin position="1661"/>
        <end position="1683"/>
    </location>
</feature>
<evidence type="ECO:0000256" key="4">
    <source>
        <dbReference type="ARBA" id="ARBA00022554"/>
    </source>
</evidence>
<dbReference type="KEGG" id="clup:CLUP02_04547"/>
<dbReference type="GO" id="GO:0050801">
    <property type="term" value="P:monoatomic ion homeostasis"/>
    <property type="evidence" value="ECO:0007669"/>
    <property type="project" value="TreeGrafter"/>
</dbReference>
<accession>A0A9Q8SL03</accession>
<evidence type="ECO:0000256" key="8">
    <source>
        <dbReference type="ARBA" id="ARBA00022989"/>
    </source>
</evidence>
<feature type="transmembrane region" description="Helical" evidence="10">
    <location>
        <begin position="694"/>
        <end position="713"/>
    </location>
</feature>
<dbReference type="InterPro" id="IPR027417">
    <property type="entry name" value="P-loop_NTPase"/>
</dbReference>
<dbReference type="InterPro" id="IPR003439">
    <property type="entry name" value="ABC_transporter-like_ATP-bd"/>
</dbReference>
<feature type="transmembrane region" description="Helical" evidence="10">
    <location>
        <begin position="1301"/>
        <end position="1321"/>
    </location>
</feature>
<keyword evidence="8 10" id="KW-1133">Transmembrane helix</keyword>
<dbReference type="InterPro" id="IPR011531">
    <property type="entry name" value="HCO3_transpt-like_TM_dom"/>
</dbReference>
<feature type="transmembrane region" description="Helical" evidence="10">
    <location>
        <begin position="1451"/>
        <end position="1470"/>
    </location>
</feature>
<proteinExistence type="inferred from homology"/>
<feature type="transmembrane region" description="Helical" evidence="10">
    <location>
        <begin position="1393"/>
        <end position="1413"/>
    </location>
</feature>
<feature type="transmembrane region" description="Helical" evidence="10">
    <location>
        <begin position="1491"/>
        <end position="1511"/>
    </location>
</feature>
<evidence type="ECO:0000256" key="9">
    <source>
        <dbReference type="ARBA" id="ARBA00023136"/>
    </source>
</evidence>
<feature type="transmembrane region" description="Helical" evidence="10">
    <location>
        <begin position="1637"/>
        <end position="1655"/>
    </location>
</feature>
<evidence type="ECO:0000256" key="5">
    <source>
        <dbReference type="ARBA" id="ARBA00022692"/>
    </source>
</evidence>
<evidence type="ECO:0000256" key="2">
    <source>
        <dbReference type="ARBA" id="ARBA00010993"/>
    </source>
</evidence>
<organism evidence="12 13">
    <name type="scientific">Colletotrichum lupini</name>
    <dbReference type="NCBI Taxonomy" id="145971"/>
    <lineage>
        <taxon>Eukaryota</taxon>
        <taxon>Fungi</taxon>
        <taxon>Dikarya</taxon>
        <taxon>Ascomycota</taxon>
        <taxon>Pezizomycotina</taxon>
        <taxon>Sordariomycetes</taxon>
        <taxon>Hypocreomycetidae</taxon>
        <taxon>Glomerellales</taxon>
        <taxon>Glomerellaceae</taxon>
        <taxon>Colletotrichum</taxon>
        <taxon>Colletotrichum acutatum species complex</taxon>
    </lineage>
</organism>
<dbReference type="EMBL" id="CP019474">
    <property type="protein sequence ID" value="UQC79068.1"/>
    <property type="molecule type" value="Genomic_DNA"/>
</dbReference>
<dbReference type="FunFam" id="1.10.287.570:FF:000003">
    <property type="entry name" value="Anion exchange family protein"/>
    <property type="match status" value="1"/>
</dbReference>
<dbReference type="SMART" id="SM00382">
    <property type="entry name" value="AAA"/>
    <property type="match status" value="1"/>
</dbReference>
<dbReference type="PANTHER" id="PTHR11453">
    <property type="entry name" value="ANION EXCHANGE PROTEIN"/>
    <property type="match status" value="1"/>
</dbReference>
<protein>
    <recommendedName>
        <fullName evidence="11">ABC transporter domain-containing protein</fullName>
    </recommendedName>
</protein>
<keyword evidence="7" id="KW-0067">ATP-binding</keyword>
<evidence type="ECO:0000256" key="10">
    <source>
        <dbReference type="SAM" id="Phobius"/>
    </source>
</evidence>
<feature type="transmembrane region" description="Helical" evidence="10">
    <location>
        <begin position="783"/>
        <end position="810"/>
    </location>
</feature>
<evidence type="ECO:0000256" key="6">
    <source>
        <dbReference type="ARBA" id="ARBA00022741"/>
    </source>
</evidence>
<gene>
    <name evidence="12" type="ORF">CLUP02_04547</name>
</gene>
<dbReference type="SUPFAM" id="SSF52540">
    <property type="entry name" value="P-loop containing nucleoside triphosphate hydrolases"/>
    <property type="match status" value="1"/>
</dbReference>
<dbReference type="GO" id="GO:0046713">
    <property type="term" value="P:borate transport"/>
    <property type="evidence" value="ECO:0007669"/>
    <property type="project" value="TreeGrafter"/>
</dbReference>
<dbReference type="GO" id="GO:0006820">
    <property type="term" value="P:monoatomic anion transport"/>
    <property type="evidence" value="ECO:0007669"/>
    <property type="project" value="InterPro"/>
</dbReference>
<sequence length="1718" mass="190471">MAEEAVTPAGGAPEPAWQCIGDQSKGSIYTIRTGRWFNTLNGTGNANGPIFDASSPPDIEKPKRWLSGALRDSPGNDGLSVYDSACTGKNNTRFSTSFYEATAQIIAGQQPYSAAPCYRQGAVPIEIQTVDSWQATGCSPGFLCENNTVNSIPQYCPPLDACQMARLASFTCNFGGKNAGMGPFEPVVCQAGNYCPEENNGKVSIVCPAGSYCQPGAATPTPCSVGSRCPAGSSYELFLIPLAILIIIDVLMIAGMVIYRFRKRLRDHQSNKSRRPTLKRGMSSMKAQITGYRALSEDTDREMLPMSATYIPNRTDSYGGGFQAALNLDSEDSVNVRPTSEMLNPQLMAFVSSMRRATDATNLGLSFSYSDLSFHPKKSSKMILQNVTGSIDRGTLTAVMGGSGAGKSTFVNVLMGKIKNTGGTVAVNSSPDKLKRYKKVIGYVPQDDIVLPELTVYENIVHSAKIRLPQTWSTADIESHVDSVIDCLELSHVRNSLVGSVAVPVISGGQRKRVSIGMELASAPMAIFLDEPTSGLDATAASSLMRTLKAVARLGITVIVIIHQPRTEIFENFDNLILLGNGQTIYEGPQAEVQDYFEGLGFGFPKHSNHGDVVADIITGNGRDYKQIGEISKDSLISKWSDHRQSLAHKERHASSIMSNNGIYAAIKHRGAPLYRQAWLCLRRAMLQQYRTKAAFWAEMGLAALAGFLLGLAEHSKKGILFTGTFKEPYSILSTAVDFKSAPELALLVSIAVGLVSGAPGVKTFSEELLVHRREAEAGHNRLAYFLAKVVSVLPRMLFGCLHFTTFLFILTVPVINWGLAFLTNFFYFYCIYGLASIVSMLVRREDAPLFATMISLIVAILSGAAPPLAKVKDWHLEWLWRASPGVWLAEIYFGQLVSPFGYLYDVESAAAATGFHLNWLWRNMGVLVGIGTIYRVSTETDGLHYHYPPHLLRLIALVQKMTIVGSANDRMQILKHIGISACANLQARNFEEHHADPKQRTNEGPYVGNKGQARFARDFLPGQNPLSPGHWVTLVRDARQGRDSHINYHGAVQISVEAKNRAKERFGMPVALRGCLTGTWWQQAFQCIIPALSTPKESAKTKWSGLPQFPENVTIQKFLIPSHSHSFTHLPLSRNRYPSLSHLSYLNIMSVDPEFSNSSEMRLQRGNTDTSYTYDGQKSWRRWRILSPGRGIYHDIRRRLPYYWSDIADAWTYRTVASTIRMYFVNLLPAIAYTLDMYRRTGQFFGINEALLSSALAAIVFSILSAQPLTIVGVTGLISLFNLTIYDIIKIYDVSIYPQFMAWTGIWAAMFHWLVAVFNACDYMRYVTDFSSEAFGLYVGIIYIIKGVEELVNEFDAEGSAAGYLACMIAILYFGTVYSLEKMGSSTLWTSVYREILADYAYVFATIFWVGFSHIPGTLKATHIMRVPVVDAFQPTQPRSWILAFWNLDAKWVFVAMPFGFLVMLLFYYDHNVSSITAQARRYPLKKPEGFHWDFFLLGCTTFIAGILGLPMPNGLVPQAPVHTDSLTVYETKLQFLPTYEGGDTEIRRPVVVATQVVEQRISHLLMGLALIGTMTSPLLVVIHTMPAAAFAGVFFVVGWGSIESNSILQKFLYLQAEERFIQRDELLLQVRRRKVWLYIAIQFLAVIACVAISHTLGAIGFPVLIILLIPMRVLLVPRWFLRKELQILDDFTATNEMVLASLGGKPGLPERSLEED</sequence>
<feature type="transmembrane region" description="Helical" evidence="10">
    <location>
        <begin position="1362"/>
        <end position="1381"/>
    </location>
</feature>
<keyword evidence="4" id="KW-0926">Vacuole</keyword>
<dbReference type="GO" id="GO:0005886">
    <property type="term" value="C:plasma membrane"/>
    <property type="evidence" value="ECO:0007669"/>
    <property type="project" value="TreeGrafter"/>
</dbReference>
<keyword evidence="5 10" id="KW-0812">Transmembrane</keyword>
<evidence type="ECO:0000313" key="12">
    <source>
        <dbReference type="EMBL" id="UQC79068.1"/>
    </source>
</evidence>
<feature type="transmembrane region" description="Helical" evidence="10">
    <location>
        <begin position="237"/>
        <end position="259"/>
    </location>
</feature>
<dbReference type="InterPro" id="IPR043926">
    <property type="entry name" value="ABCG_dom"/>
</dbReference>
<keyword evidence="6" id="KW-0547">Nucleotide-binding</keyword>
<reference evidence="12" key="1">
    <citation type="journal article" date="2021" name="Mol. Plant Microbe Interact.">
        <title>Complete Genome Sequence of the Plant-Pathogenic Fungus Colletotrichum lupini.</title>
        <authorList>
            <person name="Baroncelli R."/>
            <person name="Pensec F."/>
            <person name="Da Lio D."/>
            <person name="Boufleur T."/>
            <person name="Vicente I."/>
            <person name="Sarrocco S."/>
            <person name="Picot A."/>
            <person name="Baraldi E."/>
            <person name="Sukno S."/>
            <person name="Thon M."/>
            <person name="Le Floch G."/>
        </authorList>
    </citation>
    <scope>NUCLEOTIDE SEQUENCE</scope>
    <source>
        <strain evidence="12">IMI 504893</strain>
    </source>
</reference>
<feature type="transmembrane region" description="Helical" evidence="10">
    <location>
        <begin position="1245"/>
        <end position="1265"/>
    </location>
</feature>
<dbReference type="Pfam" id="PF19055">
    <property type="entry name" value="ABC2_membrane_7"/>
    <property type="match status" value="2"/>
</dbReference>
<dbReference type="PROSITE" id="PS00211">
    <property type="entry name" value="ABC_TRANSPORTER_1"/>
    <property type="match status" value="1"/>
</dbReference>
<dbReference type="Proteomes" id="UP000830671">
    <property type="component" value="Chromosome 2"/>
</dbReference>
<evidence type="ECO:0000256" key="7">
    <source>
        <dbReference type="ARBA" id="ARBA00022840"/>
    </source>
</evidence>
<dbReference type="GO" id="GO:0005524">
    <property type="term" value="F:ATP binding"/>
    <property type="evidence" value="ECO:0007669"/>
    <property type="project" value="UniProtKB-KW"/>
</dbReference>
<dbReference type="FunFam" id="3.40.50.300:FF:000367">
    <property type="entry name" value="ABC transporter G family member 24"/>
    <property type="match status" value="1"/>
</dbReference>
<dbReference type="RefSeq" id="XP_049140701.1">
    <property type="nucleotide sequence ID" value="XM_049283558.1"/>
</dbReference>
<keyword evidence="3" id="KW-0813">Transport</keyword>
<dbReference type="GO" id="GO:0005774">
    <property type="term" value="C:vacuolar membrane"/>
    <property type="evidence" value="ECO:0007669"/>
    <property type="project" value="UniProtKB-SubCell"/>
</dbReference>
<comment type="similarity">
    <text evidence="2">Belongs to the anion exchanger (TC 2.A.31) family.</text>
</comment>
<dbReference type="Gene3D" id="1.10.287.570">
    <property type="entry name" value="Helical hairpin bin"/>
    <property type="match status" value="1"/>
</dbReference>
<dbReference type="GeneID" id="73338568"/>
<dbReference type="InterPro" id="IPR003593">
    <property type="entry name" value="AAA+_ATPase"/>
</dbReference>
<dbReference type="CDD" id="cd03213">
    <property type="entry name" value="ABCG_EPDR"/>
    <property type="match status" value="1"/>
</dbReference>
<evidence type="ECO:0000259" key="11">
    <source>
        <dbReference type="PROSITE" id="PS50893"/>
    </source>
</evidence>
<feature type="domain" description="ABC transporter" evidence="11">
    <location>
        <begin position="367"/>
        <end position="606"/>
    </location>
</feature>
<dbReference type="PANTHER" id="PTHR11453:SF38">
    <property type="entry name" value="ANION TRANSPORTER (EUROFUNG)"/>
    <property type="match status" value="1"/>
</dbReference>
<dbReference type="Pfam" id="PF00955">
    <property type="entry name" value="HCO3_cotransp"/>
    <property type="match status" value="2"/>
</dbReference>
<dbReference type="PROSITE" id="PS50893">
    <property type="entry name" value="ABC_TRANSPORTER_2"/>
    <property type="match status" value="1"/>
</dbReference>
<evidence type="ECO:0000256" key="3">
    <source>
        <dbReference type="ARBA" id="ARBA00022448"/>
    </source>
</evidence>
<dbReference type="Pfam" id="PF00005">
    <property type="entry name" value="ABC_tran"/>
    <property type="match status" value="1"/>
</dbReference>
<keyword evidence="13" id="KW-1185">Reference proteome</keyword>
<evidence type="ECO:0000313" key="13">
    <source>
        <dbReference type="Proteomes" id="UP000830671"/>
    </source>
</evidence>
<feature type="transmembrane region" description="Helical" evidence="10">
    <location>
        <begin position="848"/>
        <end position="866"/>
    </location>
</feature>
<feature type="transmembrane region" description="Helical" evidence="10">
    <location>
        <begin position="1271"/>
        <end position="1289"/>
    </location>
</feature>
<dbReference type="InterPro" id="IPR017871">
    <property type="entry name" value="ABC_transporter-like_CS"/>
</dbReference>
<comment type="subcellular location">
    <subcellularLocation>
        <location evidence="1">Vacuole membrane</location>
        <topology evidence="1">Multi-pass membrane protein</topology>
    </subcellularLocation>
</comment>
<keyword evidence="9 10" id="KW-0472">Membrane</keyword>